<accession>A0A3P3U853</accession>
<dbReference type="PROSITE" id="PS51257">
    <property type="entry name" value="PROKAR_LIPOPROTEIN"/>
    <property type="match status" value="1"/>
</dbReference>
<keyword evidence="1" id="KW-0472">Membrane</keyword>
<gene>
    <name evidence="2" type="ORF">EHV15_24750</name>
</gene>
<organism evidence="2 3">
    <name type="scientific">Paenibacillus oralis</name>
    <dbReference type="NCBI Taxonomy" id="2490856"/>
    <lineage>
        <taxon>Bacteria</taxon>
        <taxon>Bacillati</taxon>
        <taxon>Bacillota</taxon>
        <taxon>Bacilli</taxon>
        <taxon>Bacillales</taxon>
        <taxon>Paenibacillaceae</taxon>
        <taxon>Paenibacillus</taxon>
    </lineage>
</organism>
<evidence type="ECO:0000256" key="1">
    <source>
        <dbReference type="SAM" id="Phobius"/>
    </source>
</evidence>
<dbReference type="AlphaFoldDB" id="A0A3P3U853"/>
<keyword evidence="1" id="KW-1133">Transmembrane helix</keyword>
<dbReference type="EMBL" id="RRCN01000001">
    <property type="protein sequence ID" value="RRJ65768.1"/>
    <property type="molecule type" value="Genomic_DNA"/>
</dbReference>
<evidence type="ECO:0000313" key="2">
    <source>
        <dbReference type="EMBL" id="RRJ65768.1"/>
    </source>
</evidence>
<reference evidence="2 3" key="1">
    <citation type="submission" date="2018-11" db="EMBL/GenBank/DDBJ databases">
        <title>Genome sequencing of Paenibacillus sp. KCOM 3021 (= ChDC PVNT-B20).</title>
        <authorList>
            <person name="Kook J.-K."/>
            <person name="Park S.-N."/>
            <person name="Lim Y.K."/>
        </authorList>
    </citation>
    <scope>NUCLEOTIDE SEQUENCE [LARGE SCALE GENOMIC DNA]</scope>
    <source>
        <strain evidence="2 3">KCOM 3021</strain>
    </source>
</reference>
<keyword evidence="1" id="KW-0812">Transmembrane</keyword>
<protein>
    <submittedName>
        <fullName evidence="2">Uncharacterized protein</fullName>
    </submittedName>
</protein>
<feature type="transmembrane region" description="Helical" evidence="1">
    <location>
        <begin position="37"/>
        <end position="61"/>
    </location>
</feature>
<keyword evidence="3" id="KW-1185">Reference proteome</keyword>
<proteinExistence type="predicted"/>
<sequence>MKLLLVIFLYIGLLMIGLGGCHIYKARQIEGMGALGAGFLGAAEVGLGALIMIISVIGYWIQKWRVRRKLNN</sequence>
<dbReference type="RefSeq" id="WP_128633568.1">
    <property type="nucleotide sequence ID" value="NZ_RRCN01000001.1"/>
</dbReference>
<dbReference type="Proteomes" id="UP000267017">
    <property type="component" value="Unassembled WGS sequence"/>
</dbReference>
<evidence type="ECO:0000313" key="3">
    <source>
        <dbReference type="Proteomes" id="UP000267017"/>
    </source>
</evidence>
<name>A0A3P3U853_9BACL</name>
<comment type="caution">
    <text evidence="2">The sequence shown here is derived from an EMBL/GenBank/DDBJ whole genome shotgun (WGS) entry which is preliminary data.</text>
</comment>